<evidence type="ECO:0000256" key="3">
    <source>
        <dbReference type="ARBA" id="ARBA00004370"/>
    </source>
</evidence>
<evidence type="ECO:0000256" key="4">
    <source>
        <dbReference type="ARBA" id="ARBA00007244"/>
    </source>
</evidence>
<evidence type="ECO:0000256" key="10">
    <source>
        <dbReference type="ARBA" id="ARBA00023004"/>
    </source>
</evidence>
<keyword evidence="11 13" id="KW-0472">Membrane</keyword>
<dbReference type="EMBL" id="JAAEDI010000004">
    <property type="protein sequence ID" value="MBR0648903.1"/>
    <property type="molecule type" value="Genomic_DNA"/>
</dbReference>
<comment type="cofactor">
    <cofactor evidence="1">
        <name>heme</name>
        <dbReference type="ChEBI" id="CHEBI:30413"/>
    </cofactor>
</comment>
<keyword evidence="7 13" id="KW-0812">Transmembrane</keyword>
<dbReference type="InterPro" id="IPR034804">
    <property type="entry name" value="SQR/QFR_C/D"/>
</dbReference>
<evidence type="ECO:0000256" key="11">
    <source>
        <dbReference type="ARBA" id="ARBA00023136"/>
    </source>
</evidence>
<dbReference type="Gene3D" id="1.20.1300.10">
    <property type="entry name" value="Fumarate reductase/succinate dehydrogenase, transmembrane subunit"/>
    <property type="match status" value="1"/>
</dbReference>
<evidence type="ECO:0000256" key="5">
    <source>
        <dbReference type="ARBA" id="ARBA00020076"/>
    </source>
</evidence>
<keyword evidence="10" id="KW-0408">Iron</keyword>
<gene>
    <name evidence="14" type="primary">sdhC</name>
    <name evidence="14" type="ORF">GXW78_04465</name>
</gene>
<evidence type="ECO:0000256" key="6">
    <source>
        <dbReference type="ARBA" id="ARBA00022617"/>
    </source>
</evidence>
<dbReference type="PANTHER" id="PTHR41910">
    <property type="entry name" value="SUCCINATE DEHYDROGENASE 2 MEMBRANE SUBUNIT SDHC"/>
    <property type="match status" value="1"/>
</dbReference>
<evidence type="ECO:0000256" key="12">
    <source>
        <dbReference type="ARBA" id="ARBA00025912"/>
    </source>
</evidence>
<evidence type="ECO:0000256" key="7">
    <source>
        <dbReference type="ARBA" id="ARBA00022692"/>
    </source>
</evidence>
<protein>
    <recommendedName>
        <fullName evidence="5">Succinate dehydrogenase cytochrome b556 subunit</fullName>
    </recommendedName>
</protein>
<accession>A0ABS5ED01</accession>
<keyword evidence="9 13" id="KW-1133">Transmembrane helix</keyword>
<feature type="transmembrane region" description="Helical" evidence="13">
    <location>
        <begin position="93"/>
        <end position="112"/>
    </location>
</feature>
<comment type="similarity">
    <text evidence="4">Belongs to the cytochrome b560 family.</text>
</comment>
<comment type="function">
    <text evidence="2">Membrane-anchoring subunit of succinate dehydrogenase (SDH).</text>
</comment>
<dbReference type="PANTHER" id="PTHR41910:SF1">
    <property type="entry name" value="SUCCINATE DEHYDROGENASE HYDROPHOBIC MEMBRANE ANCHOR SUBUNIT"/>
    <property type="match status" value="1"/>
</dbReference>
<dbReference type="Proteomes" id="UP000698752">
    <property type="component" value="Unassembled WGS sequence"/>
</dbReference>
<evidence type="ECO:0000256" key="13">
    <source>
        <dbReference type="SAM" id="Phobius"/>
    </source>
</evidence>
<keyword evidence="6" id="KW-0349">Heme</keyword>
<evidence type="ECO:0000313" key="14">
    <source>
        <dbReference type="EMBL" id="MBR0648903.1"/>
    </source>
</evidence>
<keyword evidence="15" id="KW-1185">Reference proteome</keyword>
<dbReference type="InterPro" id="IPR039023">
    <property type="entry name" value="SdhC_prok"/>
</dbReference>
<evidence type="ECO:0000256" key="9">
    <source>
        <dbReference type="ARBA" id="ARBA00022989"/>
    </source>
</evidence>
<reference evidence="15" key="1">
    <citation type="journal article" date="2021" name="Syst. Appl. Microbiol.">
        <title>Roseomonas hellenica sp. nov., isolated from roots of wild-growing Alkanna tinctoria.</title>
        <authorList>
            <person name="Rat A."/>
            <person name="Naranjo H.D."/>
            <person name="Lebbe L."/>
            <person name="Cnockaert M."/>
            <person name="Krigas N."/>
            <person name="Grigoriadou K."/>
            <person name="Maloupa E."/>
            <person name="Willems A."/>
        </authorList>
    </citation>
    <scope>NUCLEOTIDE SEQUENCE [LARGE SCALE GENOMIC DNA]</scope>
    <source>
        <strain evidence="15">LMG 31159</strain>
    </source>
</reference>
<evidence type="ECO:0000256" key="8">
    <source>
        <dbReference type="ARBA" id="ARBA00022723"/>
    </source>
</evidence>
<dbReference type="Pfam" id="PF01127">
    <property type="entry name" value="Sdh_cyt"/>
    <property type="match status" value="1"/>
</dbReference>
<evidence type="ECO:0000256" key="1">
    <source>
        <dbReference type="ARBA" id="ARBA00001971"/>
    </source>
</evidence>
<comment type="caution">
    <text evidence="14">The sequence shown here is derived from an EMBL/GenBank/DDBJ whole genome shotgun (WGS) entry which is preliminary data.</text>
</comment>
<organism evidence="14 15">
    <name type="scientific">Neoroseomonas terrae</name>
    <dbReference type="NCBI Taxonomy" id="424799"/>
    <lineage>
        <taxon>Bacteria</taxon>
        <taxon>Pseudomonadati</taxon>
        <taxon>Pseudomonadota</taxon>
        <taxon>Alphaproteobacteria</taxon>
        <taxon>Acetobacterales</taxon>
        <taxon>Acetobacteraceae</taxon>
        <taxon>Neoroseomonas</taxon>
    </lineage>
</organism>
<feature type="transmembrane region" description="Helical" evidence="13">
    <location>
        <begin position="62"/>
        <end position="81"/>
    </location>
</feature>
<evidence type="ECO:0000313" key="15">
    <source>
        <dbReference type="Proteomes" id="UP000698752"/>
    </source>
</evidence>
<dbReference type="SUPFAM" id="SSF81343">
    <property type="entry name" value="Fumarate reductase respiratory complex transmembrane subunits"/>
    <property type="match status" value="1"/>
</dbReference>
<evidence type="ECO:0000256" key="2">
    <source>
        <dbReference type="ARBA" id="ARBA00004050"/>
    </source>
</evidence>
<comment type="subunit">
    <text evidence="12">Part of an enzyme complex containing four subunits: a flavoprotein, an iron-sulfur protein, plus two membrane-anchoring proteins, SdhC and SdhD. The complex can form homotrimers.</text>
</comment>
<name>A0ABS5ED01_9PROT</name>
<keyword evidence="8" id="KW-0479">Metal-binding</keyword>
<dbReference type="InterPro" id="IPR014314">
    <property type="entry name" value="Succ_DH_cytb556"/>
</dbReference>
<dbReference type="NCBIfam" id="TIGR02970">
    <property type="entry name" value="succ_dehyd_cytB"/>
    <property type="match status" value="1"/>
</dbReference>
<proteinExistence type="inferred from homology"/>
<comment type="subcellular location">
    <subcellularLocation>
        <location evidence="3">Membrane</location>
    </subcellularLocation>
</comment>
<dbReference type="RefSeq" id="WP_211866405.1">
    <property type="nucleotide sequence ID" value="NZ_JAAEDI010000004.1"/>
</dbReference>
<sequence>MDLRPRSHPTYLAFVVHRVSGLLLALFLPVHFWALGSAIQGEARLEGLLRWTDNPLAKAGETVLVVLLAAHLAGGLRVLALEFLGWRARQKDMVAASAGVALLVGLVFLFNVV</sequence>
<dbReference type="PIRSF" id="PIRSF000178">
    <property type="entry name" value="SDH_cyt_b560"/>
    <property type="match status" value="1"/>
</dbReference>
<dbReference type="InterPro" id="IPR000701">
    <property type="entry name" value="SuccDH_FuR_B_TM-su"/>
</dbReference>